<dbReference type="Gene3D" id="3.90.1200.10">
    <property type="match status" value="1"/>
</dbReference>
<proteinExistence type="predicted"/>
<dbReference type="EMBL" id="JACBZP010000001">
    <property type="protein sequence ID" value="NYI67434.1"/>
    <property type="molecule type" value="Genomic_DNA"/>
</dbReference>
<dbReference type="AlphaFoldDB" id="A0A7Z0D228"/>
<gene>
    <name evidence="2" type="ORF">BJY26_001740</name>
</gene>
<dbReference type="RefSeq" id="WP_179427393.1">
    <property type="nucleotide sequence ID" value="NZ_JACBZP010000001.1"/>
</dbReference>
<evidence type="ECO:0000259" key="1">
    <source>
        <dbReference type="Pfam" id="PF01636"/>
    </source>
</evidence>
<organism evidence="2 3">
    <name type="scientific">Spelaeicoccus albus</name>
    <dbReference type="NCBI Taxonomy" id="1280376"/>
    <lineage>
        <taxon>Bacteria</taxon>
        <taxon>Bacillati</taxon>
        <taxon>Actinomycetota</taxon>
        <taxon>Actinomycetes</taxon>
        <taxon>Micrococcales</taxon>
        <taxon>Brevibacteriaceae</taxon>
        <taxon>Spelaeicoccus</taxon>
    </lineage>
</organism>
<accession>A0A7Z0D228</accession>
<dbReference type="SUPFAM" id="SSF56112">
    <property type="entry name" value="Protein kinase-like (PK-like)"/>
    <property type="match status" value="1"/>
</dbReference>
<dbReference type="Proteomes" id="UP000539111">
    <property type="component" value="Unassembled WGS sequence"/>
</dbReference>
<feature type="domain" description="Aminoglycoside phosphotransferase" evidence="1">
    <location>
        <begin position="110"/>
        <end position="157"/>
    </location>
</feature>
<comment type="caution">
    <text evidence="2">The sequence shown here is derived from an EMBL/GenBank/DDBJ whole genome shotgun (WGS) entry which is preliminary data.</text>
</comment>
<dbReference type="Pfam" id="PF01636">
    <property type="entry name" value="APH"/>
    <property type="match status" value="1"/>
</dbReference>
<sequence>MDAELTGGNMNRVRRSGDTVLRDAGPWTPTVHRYLEYLARAGIDWAPRPLGIEGDRERLTFIDGVVPVYPLPGWVWDDGVLRDGARRLRLLHEASIGFPMDGAVWQSTAKIPAEVICVGDFAPHNLVFRDGVIVGAIDFDMCAPGPRLWDIAHFATRAVPLTALTPDGAPGRGEARRRVDILLRAYGSEATWDDVLRIAVIRLVDLARMSRRKAAELSKPHLRGDADGYERDADYLAGLRQDG</sequence>
<evidence type="ECO:0000313" key="2">
    <source>
        <dbReference type="EMBL" id="NYI67434.1"/>
    </source>
</evidence>
<name>A0A7Z0D228_9MICO</name>
<dbReference type="InterPro" id="IPR011009">
    <property type="entry name" value="Kinase-like_dom_sf"/>
</dbReference>
<reference evidence="2 3" key="1">
    <citation type="submission" date="2020-07" db="EMBL/GenBank/DDBJ databases">
        <title>Sequencing the genomes of 1000 actinobacteria strains.</title>
        <authorList>
            <person name="Klenk H.-P."/>
        </authorList>
    </citation>
    <scope>NUCLEOTIDE SEQUENCE [LARGE SCALE GENOMIC DNA]</scope>
    <source>
        <strain evidence="2 3">DSM 26341</strain>
    </source>
</reference>
<protein>
    <recommendedName>
        <fullName evidence="1">Aminoglycoside phosphotransferase domain-containing protein</fullName>
    </recommendedName>
</protein>
<evidence type="ECO:0000313" key="3">
    <source>
        <dbReference type="Proteomes" id="UP000539111"/>
    </source>
</evidence>
<dbReference type="InterPro" id="IPR002575">
    <property type="entry name" value="Aminoglycoside_PTrfase"/>
</dbReference>
<keyword evidence="3" id="KW-1185">Reference proteome</keyword>